<feature type="transmembrane region" description="Helical" evidence="1">
    <location>
        <begin position="36"/>
        <end position="57"/>
    </location>
</feature>
<keyword evidence="1" id="KW-1133">Transmembrane helix</keyword>
<proteinExistence type="predicted"/>
<dbReference type="Proteomes" id="UP000307244">
    <property type="component" value="Unassembled WGS sequence"/>
</dbReference>
<dbReference type="PANTHER" id="PTHR35519:SF2">
    <property type="entry name" value="PH DOMAIN PROTEIN"/>
    <property type="match status" value="1"/>
</dbReference>
<gene>
    <name evidence="2" type="ORF">FA047_06530</name>
</gene>
<dbReference type="EMBL" id="SWBQ01000002">
    <property type="protein sequence ID" value="TKC06921.1"/>
    <property type="molecule type" value="Genomic_DNA"/>
</dbReference>
<organism evidence="2 3">
    <name type="scientific">Pedobacter frigoris</name>
    <dbReference type="NCBI Taxonomy" id="2571272"/>
    <lineage>
        <taxon>Bacteria</taxon>
        <taxon>Pseudomonadati</taxon>
        <taxon>Bacteroidota</taxon>
        <taxon>Sphingobacteriia</taxon>
        <taxon>Sphingobacteriales</taxon>
        <taxon>Sphingobacteriaceae</taxon>
        <taxon>Pedobacter</taxon>
    </lineage>
</organism>
<sequence length="152" mass="16779">MNNSNNKFPFLSKISYLMDEQFRFPGTKFRFGLDPILNLIPIAGDMAGLVISAGMLLAMAKKGASNKLVVLMSLNILLDATIGAIPIVGQIFDFFFKANSRNIALMKAHYLEGKHQGSGKNIIVVVIIVLVIVLALLFYGLYQLATWLWTSI</sequence>
<dbReference type="RefSeq" id="WP_136835195.1">
    <property type="nucleotide sequence ID" value="NZ_SWBQ01000002.1"/>
</dbReference>
<dbReference type="Pfam" id="PF13430">
    <property type="entry name" value="DUF4112"/>
    <property type="match status" value="1"/>
</dbReference>
<dbReference type="AlphaFoldDB" id="A0A4U1CKY1"/>
<feature type="transmembrane region" description="Helical" evidence="1">
    <location>
        <begin position="122"/>
        <end position="142"/>
    </location>
</feature>
<reference evidence="2 3" key="1">
    <citation type="submission" date="2019-04" db="EMBL/GenBank/DDBJ databases">
        <title>Pedobacter sp. RP-3-15 sp. nov., isolated from Arctic soil.</title>
        <authorList>
            <person name="Dahal R.H."/>
            <person name="Kim D.-U."/>
        </authorList>
    </citation>
    <scope>NUCLEOTIDE SEQUENCE [LARGE SCALE GENOMIC DNA]</scope>
    <source>
        <strain evidence="2 3">RP-3-15</strain>
    </source>
</reference>
<evidence type="ECO:0000256" key="1">
    <source>
        <dbReference type="SAM" id="Phobius"/>
    </source>
</evidence>
<keyword evidence="3" id="KW-1185">Reference proteome</keyword>
<name>A0A4U1CKY1_9SPHI</name>
<comment type="caution">
    <text evidence="2">The sequence shown here is derived from an EMBL/GenBank/DDBJ whole genome shotgun (WGS) entry which is preliminary data.</text>
</comment>
<evidence type="ECO:0000313" key="3">
    <source>
        <dbReference type="Proteomes" id="UP000307244"/>
    </source>
</evidence>
<dbReference type="PANTHER" id="PTHR35519">
    <property type="entry name" value="MEMBRANE PROTEINS"/>
    <property type="match status" value="1"/>
</dbReference>
<keyword evidence="1" id="KW-0472">Membrane</keyword>
<keyword evidence="1" id="KW-0812">Transmembrane</keyword>
<feature type="transmembrane region" description="Helical" evidence="1">
    <location>
        <begin position="69"/>
        <end position="92"/>
    </location>
</feature>
<evidence type="ECO:0000313" key="2">
    <source>
        <dbReference type="EMBL" id="TKC06921.1"/>
    </source>
</evidence>
<protein>
    <submittedName>
        <fullName evidence="2">DUF4112 domain-containing protein</fullName>
    </submittedName>
</protein>
<dbReference type="InterPro" id="IPR025187">
    <property type="entry name" value="DUF4112"/>
</dbReference>
<dbReference type="OrthoDB" id="513552at2"/>
<accession>A0A4U1CKY1</accession>